<feature type="transmembrane region" description="Helical" evidence="7">
    <location>
        <begin position="162"/>
        <end position="183"/>
    </location>
</feature>
<evidence type="ECO:0000256" key="1">
    <source>
        <dbReference type="ARBA" id="ARBA00004651"/>
    </source>
</evidence>
<name>A0A9D9D964_9BACL</name>
<evidence type="ECO:0000256" key="5">
    <source>
        <dbReference type="ARBA" id="ARBA00022989"/>
    </source>
</evidence>
<comment type="similarity">
    <text evidence="7">Belongs to the binding-protein-dependent transport system permease family.</text>
</comment>
<dbReference type="CDD" id="cd06261">
    <property type="entry name" value="TM_PBP2"/>
    <property type="match status" value="1"/>
</dbReference>
<sequence>MRDTKQMLRYIVQRLALMVFTFLVIFTICFILIRMLPINASVGLKDPETFYQAQVNMGRMYRGEDGEYYAVPVLEQFWTFLRNLFNPPTYTNSLGVSQEVSRWGYSWYISWLESPMDILSKRLPPTILINVYSIIVAVPLGLLLGIYMALKKNKWQDYLLSVVIMLVISVPSFVYAFLLQYLFGYKWAILDPMVSNNSANWLSFGVFKSMILPIISMSLGSIAGYARYTRAELTEVLTSDFMLLARTKGLSRRQATVHHAFKNALVPIFPMILGEIISVLSGSIIIEQIFSVNGVGNLFLSSITQRDYDVFQFVGMFYVLIGLVGSLVVDLSYGIVDPRIRMGGKK</sequence>
<dbReference type="Pfam" id="PF00528">
    <property type="entry name" value="BPD_transp_1"/>
    <property type="match status" value="1"/>
</dbReference>
<feature type="domain" description="ABC transmembrane type-1" evidence="8">
    <location>
        <begin position="123"/>
        <end position="329"/>
    </location>
</feature>
<reference evidence="9" key="2">
    <citation type="journal article" date="2021" name="PeerJ">
        <title>Extensive microbial diversity within the chicken gut microbiome revealed by metagenomics and culture.</title>
        <authorList>
            <person name="Gilroy R."/>
            <person name="Ravi A."/>
            <person name="Getino M."/>
            <person name="Pursley I."/>
            <person name="Horton D.L."/>
            <person name="Alikhan N.F."/>
            <person name="Baker D."/>
            <person name="Gharbi K."/>
            <person name="Hall N."/>
            <person name="Watson M."/>
            <person name="Adriaenssens E.M."/>
            <person name="Foster-Nyarko E."/>
            <person name="Jarju S."/>
            <person name="Secka A."/>
            <person name="Antonio M."/>
            <person name="Oren A."/>
            <person name="Chaudhuri R.R."/>
            <person name="La Ragione R."/>
            <person name="Hildebrand F."/>
            <person name="Pallen M.J."/>
        </authorList>
    </citation>
    <scope>NUCLEOTIDE SEQUENCE</scope>
    <source>
        <strain evidence="9">1748</strain>
    </source>
</reference>
<dbReference type="GO" id="GO:0005886">
    <property type="term" value="C:plasma membrane"/>
    <property type="evidence" value="ECO:0007669"/>
    <property type="project" value="UniProtKB-SubCell"/>
</dbReference>
<evidence type="ECO:0000256" key="2">
    <source>
        <dbReference type="ARBA" id="ARBA00022448"/>
    </source>
</evidence>
<dbReference type="PANTHER" id="PTHR30465">
    <property type="entry name" value="INNER MEMBRANE ABC TRANSPORTER"/>
    <property type="match status" value="1"/>
</dbReference>
<dbReference type="PANTHER" id="PTHR30465:SF0">
    <property type="entry name" value="OLIGOPEPTIDE TRANSPORT SYSTEM PERMEASE PROTEIN APPB"/>
    <property type="match status" value="1"/>
</dbReference>
<organism evidence="9 10">
    <name type="scientific">Candidatus Scatoplasma merdavium</name>
    <dbReference type="NCBI Taxonomy" id="2840932"/>
    <lineage>
        <taxon>Bacteria</taxon>
        <taxon>Bacillati</taxon>
        <taxon>Bacillota</taxon>
        <taxon>Bacilli</taxon>
        <taxon>Bacillales</taxon>
        <taxon>Candidatus Scatoplasma</taxon>
    </lineage>
</organism>
<feature type="transmembrane region" description="Helical" evidence="7">
    <location>
        <begin position="310"/>
        <end position="336"/>
    </location>
</feature>
<evidence type="ECO:0000256" key="6">
    <source>
        <dbReference type="ARBA" id="ARBA00023136"/>
    </source>
</evidence>
<evidence type="ECO:0000256" key="3">
    <source>
        <dbReference type="ARBA" id="ARBA00022475"/>
    </source>
</evidence>
<feature type="transmembrane region" description="Helical" evidence="7">
    <location>
        <begin position="12"/>
        <end position="33"/>
    </location>
</feature>
<proteinExistence type="inferred from homology"/>
<reference evidence="9" key="1">
    <citation type="submission" date="2020-10" db="EMBL/GenBank/DDBJ databases">
        <authorList>
            <person name="Gilroy R."/>
        </authorList>
    </citation>
    <scope>NUCLEOTIDE SEQUENCE</scope>
    <source>
        <strain evidence="9">1748</strain>
    </source>
</reference>
<comment type="subcellular location">
    <subcellularLocation>
        <location evidence="1 7">Cell membrane</location>
        <topology evidence="1 7">Multi-pass membrane protein</topology>
    </subcellularLocation>
</comment>
<dbReference type="EMBL" id="JADING010000058">
    <property type="protein sequence ID" value="MBO8414240.1"/>
    <property type="molecule type" value="Genomic_DNA"/>
</dbReference>
<dbReference type="InterPro" id="IPR000515">
    <property type="entry name" value="MetI-like"/>
</dbReference>
<protein>
    <submittedName>
        <fullName evidence="9">ABC transporter permease</fullName>
    </submittedName>
</protein>
<dbReference type="Gene3D" id="1.10.3720.10">
    <property type="entry name" value="MetI-like"/>
    <property type="match status" value="1"/>
</dbReference>
<evidence type="ECO:0000313" key="9">
    <source>
        <dbReference type="EMBL" id="MBO8414240.1"/>
    </source>
</evidence>
<comment type="caution">
    <text evidence="9">The sequence shown here is derived from an EMBL/GenBank/DDBJ whole genome shotgun (WGS) entry which is preliminary data.</text>
</comment>
<evidence type="ECO:0000313" key="10">
    <source>
        <dbReference type="Proteomes" id="UP000823629"/>
    </source>
</evidence>
<feature type="transmembrane region" description="Helical" evidence="7">
    <location>
        <begin position="268"/>
        <end position="290"/>
    </location>
</feature>
<evidence type="ECO:0000259" key="8">
    <source>
        <dbReference type="PROSITE" id="PS50928"/>
    </source>
</evidence>
<dbReference type="InterPro" id="IPR035906">
    <property type="entry name" value="MetI-like_sf"/>
</dbReference>
<gene>
    <name evidence="9" type="ORF">IAC78_02000</name>
</gene>
<dbReference type="GO" id="GO:0055085">
    <property type="term" value="P:transmembrane transport"/>
    <property type="evidence" value="ECO:0007669"/>
    <property type="project" value="InterPro"/>
</dbReference>
<keyword evidence="3" id="KW-1003">Cell membrane</keyword>
<keyword evidence="2 7" id="KW-0813">Transport</keyword>
<keyword evidence="6 7" id="KW-0472">Membrane</keyword>
<keyword evidence="4 7" id="KW-0812">Transmembrane</keyword>
<dbReference type="AlphaFoldDB" id="A0A9D9D964"/>
<dbReference type="PROSITE" id="PS50928">
    <property type="entry name" value="ABC_TM1"/>
    <property type="match status" value="1"/>
</dbReference>
<dbReference type="SUPFAM" id="SSF161098">
    <property type="entry name" value="MetI-like"/>
    <property type="match status" value="1"/>
</dbReference>
<feature type="transmembrane region" description="Helical" evidence="7">
    <location>
        <begin position="203"/>
        <end position="226"/>
    </location>
</feature>
<keyword evidence="5 7" id="KW-1133">Transmembrane helix</keyword>
<evidence type="ECO:0000256" key="7">
    <source>
        <dbReference type="RuleBase" id="RU363032"/>
    </source>
</evidence>
<accession>A0A9D9D964</accession>
<dbReference type="Proteomes" id="UP000823629">
    <property type="component" value="Unassembled WGS sequence"/>
</dbReference>
<feature type="transmembrane region" description="Helical" evidence="7">
    <location>
        <begin position="127"/>
        <end position="150"/>
    </location>
</feature>
<evidence type="ECO:0000256" key="4">
    <source>
        <dbReference type="ARBA" id="ARBA00022692"/>
    </source>
</evidence>